<feature type="transmembrane region" description="Helical" evidence="2">
    <location>
        <begin position="276"/>
        <end position="295"/>
    </location>
</feature>
<evidence type="ECO:0000313" key="4">
    <source>
        <dbReference type="Proteomes" id="UP000322530"/>
    </source>
</evidence>
<feature type="transmembrane region" description="Helical" evidence="2">
    <location>
        <begin position="69"/>
        <end position="95"/>
    </location>
</feature>
<keyword evidence="2" id="KW-0472">Membrane</keyword>
<evidence type="ECO:0000256" key="2">
    <source>
        <dbReference type="SAM" id="Phobius"/>
    </source>
</evidence>
<feature type="transmembrane region" description="Helical" evidence="2">
    <location>
        <begin position="158"/>
        <end position="185"/>
    </location>
</feature>
<feature type="region of interest" description="Disordered" evidence="1">
    <location>
        <begin position="121"/>
        <end position="149"/>
    </location>
</feature>
<gene>
    <name evidence="3" type="ORF">KDI_02090</name>
</gene>
<dbReference type="EMBL" id="BIXY01000001">
    <property type="protein sequence ID" value="GCF06645.1"/>
    <property type="molecule type" value="Genomic_DNA"/>
</dbReference>
<keyword evidence="4" id="KW-1185">Reference proteome</keyword>
<sequence>MGPIFVIHNHKGFSMKRSLLARLRSNGFNYLISGLILLLGVPLYQVLILGSTGFSSALDETGSGRYAAYLIWISTHSLLFVIYRVLLLGAFFLLLTFPFALQRIIVAQELLGLQERAETQASEDNAIDTTANPDTIETEDDTTDSDDMTEHPWRGKGFVVLAGWAGLLGLAIYLIGGALSTGYFVLVGGSTGSAIHNSVTVLAPIFTIITNAVGTGLLGLACLFFGAMIVRTGKIFWPDSWVFFGYTALFVGAILCISAVAVVSAAGIGQSTLTTIATWLLAIWIIWLGCMLIRLKPEP</sequence>
<protein>
    <recommendedName>
        <fullName evidence="5">DUF4386 domain-containing protein</fullName>
    </recommendedName>
</protein>
<name>A0A5A5T5Y8_9CHLR</name>
<reference evidence="3 4" key="1">
    <citation type="submission" date="2019-01" db="EMBL/GenBank/DDBJ databases">
        <title>Draft genome sequence of Dictyobacter sp. Uno17.</title>
        <authorList>
            <person name="Wang C.M."/>
            <person name="Zheng Y."/>
            <person name="Sakai Y."/>
            <person name="Abe K."/>
            <person name="Yokota A."/>
            <person name="Yabe S."/>
        </authorList>
    </citation>
    <scope>NUCLEOTIDE SEQUENCE [LARGE SCALE GENOMIC DNA]</scope>
    <source>
        <strain evidence="3 4">Uno17</strain>
    </source>
</reference>
<evidence type="ECO:0000256" key="1">
    <source>
        <dbReference type="SAM" id="MobiDB-lite"/>
    </source>
</evidence>
<feature type="transmembrane region" description="Helical" evidence="2">
    <location>
        <begin position="205"/>
        <end position="229"/>
    </location>
</feature>
<feature type="compositionally biased region" description="Acidic residues" evidence="1">
    <location>
        <begin position="136"/>
        <end position="147"/>
    </location>
</feature>
<evidence type="ECO:0000313" key="3">
    <source>
        <dbReference type="EMBL" id="GCF06645.1"/>
    </source>
</evidence>
<dbReference type="Proteomes" id="UP000322530">
    <property type="component" value="Unassembled WGS sequence"/>
</dbReference>
<feature type="transmembrane region" description="Helical" evidence="2">
    <location>
        <begin position="241"/>
        <end position="264"/>
    </location>
</feature>
<dbReference type="AlphaFoldDB" id="A0A5A5T5Y8"/>
<keyword evidence="2" id="KW-1133">Transmembrane helix</keyword>
<feature type="compositionally biased region" description="Polar residues" evidence="1">
    <location>
        <begin position="121"/>
        <end position="133"/>
    </location>
</feature>
<feature type="transmembrane region" description="Helical" evidence="2">
    <location>
        <begin position="27"/>
        <end position="49"/>
    </location>
</feature>
<organism evidence="3 4">
    <name type="scientific">Dictyobacter arantiisoli</name>
    <dbReference type="NCBI Taxonomy" id="2014874"/>
    <lineage>
        <taxon>Bacteria</taxon>
        <taxon>Bacillati</taxon>
        <taxon>Chloroflexota</taxon>
        <taxon>Ktedonobacteria</taxon>
        <taxon>Ktedonobacterales</taxon>
        <taxon>Dictyobacteraceae</taxon>
        <taxon>Dictyobacter</taxon>
    </lineage>
</organism>
<proteinExistence type="predicted"/>
<keyword evidence="2" id="KW-0812">Transmembrane</keyword>
<accession>A0A5A5T5Y8</accession>
<comment type="caution">
    <text evidence="3">The sequence shown here is derived from an EMBL/GenBank/DDBJ whole genome shotgun (WGS) entry which is preliminary data.</text>
</comment>
<evidence type="ECO:0008006" key="5">
    <source>
        <dbReference type="Google" id="ProtNLM"/>
    </source>
</evidence>